<feature type="domain" description="Glycosyl transferase family 1" evidence="3">
    <location>
        <begin position="323"/>
        <end position="479"/>
    </location>
</feature>
<protein>
    <submittedName>
        <fullName evidence="4">Glycosyltransferase</fullName>
    </submittedName>
</protein>
<dbReference type="Pfam" id="PF00534">
    <property type="entry name" value="Glycos_transf_1"/>
    <property type="match status" value="1"/>
</dbReference>
<dbReference type="PANTHER" id="PTHR12526:SF629">
    <property type="entry name" value="TEICHURONIC ACID BIOSYNTHESIS GLYCOSYLTRANSFERASE TUAH-RELATED"/>
    <property type="match status" value="1"/>
</dbReference>
<dbReference type="Gene3D" id="3.40.50.2000">
    <property type="entry name" value="Glycogen Phosphorylase B"/>
    <property type="match status" value="3"/>
</dbReference>
<name>A0A0R1EKY5_LACZE</name>
<keyword evidence="1" id="KW-0328">Glycosyltransferase</keyword>
<dbReference type="GO" id="GO:0016757">
    <property type="term" value="F:glycosyltransferase activity"/>
    <property type="evidence" value="ECO:0007669"/>
    <property type="project" value="UniProtKB-KW"/>
</dbReference>
<gene>
    <name evidence="4" type="ORF">FD51_GL001921</name>
</gene>
<dbReference type="EMBL" id="AZCT01000025">
    <property type="protein sequence ID" value="KRK10102.1"/>
    <property type="molecule type" value="Genomic_DNA"/>
</dbReference>
<evidence type="ECO:0000256" key="2">
    <source>
        <dbReference type="ARBA" id="ARBA00022679"/>
    </source>
</evidence>
<organism evidence="4 5">
    <name type="scientific">Lacticaseibacillus zeae DSM 20178 = KCTC 3804</name>
    <dbReference type="NCBI Taxonomy" id="1423816"/>
    <lineage>
        <taxon>Bacteria</taxon>
        <taxon>Bacillati</taxon>
        <taxon>Bacillota</taxon>
        <taxon>Bacilli</taxon>
        <taxon>Lactobacillales</taxon>
        <taxon>Lactobacillaceae</taxon>
        <taxon>Lacticaseibacillus</taxon>
    </lineage>
</organism>
<accession>A0A0R1EKY5</accession>
<sequence>MFYFLTSAIDYNNSGIENAQMKRLSLFHKHNVPAKIATFTYARYQYLYLTRESLMPDDVVNLYDFFQNRLFYHGPRENIANFKFVNADVEDNGTNVIYRRNGQKVMQVWTFTDYTFYEKGQIERVEYYGVNGKMQRKDLFDVRGFLSSSIYYAASGAHNRQVFYDAGGVPVIVKQFQNVKGDQAERIWLRYHERSYYFDSDDELTGFFYDQLVKQDAEGMIADRSYAVDPGIYHMQQRVYTISFWHNVHTAVDAPLTGALSETLGAEMAEASRFQGLFTSTRKQSSMIAKRVKSFPIKTVPAGFVTDQTLAEKHVPFDKRQSHHIISVSRIHEQKRLEDTISAFVQIRQAVPDATLSIHGYINDQKLMDQLQKQADEAHLHDAVTFVAYTPDLTGVYNNAQLMLISSRYEGFGLALLEAQSHGVPAISYDVNYGPSDIIMDGKSGYIVKNGDIHALAEKAIALFKDNQLLRKLSDGAYKSAARFSEDKVWQAWQDQFIQPAREQNK</sequence>
<dbReference type="PATRIC" id="fig|1423816.3.peg.1995"/>
<dbReference type="eggNOG" id="COG0438">
    <property type="taxonomic scope" value="Bacteria"/>
</dbReference>
<dbReference type="Proteomes" id="UP000051984">
    <property type="component" value="Unassembled WGS sequence"/>
</dbReference>
<reference evidence="4 5" key="1">
    <citation type="journal article" date="2015" name="Genome Announc.">
        <title>Expanding the biotechnology potential of lactobacilli through comparative genomics of 213 strains and associated genera.</title>
        <authorList>
            <person name="Sun Z."/>
            <person name="Harris H.M."/>
            <person name="McCann A."/>
            <person name="Guo C."/>
            <person name="Argimon S."/>
            <person name="Zhang W."/>
            <person name="Yang X."/>
            <person name="Jeffery I.B."/>
            <person name="Cooney J.C."/>
            <person name="Kagawa T.F."/>
            <person name="Liu W."/>
            <person name="Song Y."/>
            <person name="Salvetti E."/>
            <person name="Wrobel A."/>
            <person name="Rasinkangas P."/>
            <person name="Parkhill J."/>
            <person name="Rea M.C."/>
            <person name="O'Sullivan O."/>
            <person name="Ritari J."/>
            <person name="Douillard F.P."/>
            <person name="Paul Ross R."/>
            <person name="Yang R."/>
            <person name="Briner A.E."/>
            <person name="Felis G.E."/>
            <person name="de Vos W.M."/>
            <person name="Barrangou R."/>
            <person name="Klaenhammer T.R."/>
            <person name="Caufield P.W."/>
            <person name="Cui Y."/>
            <person name="Zhang H."/>
            <person name="O'Toole P.W."/>
        </authorList>
    </citation>
    <scope>NUCLEOTIDE SEQUENCE [LARGE SCALE GENOMIC DNA]</scope>
    <source>
        <strain evidence="4 5">DSM 20178</strain>
    </source>
</reference>
<dbReference type="RefSeq" id="WP_010489070.1">
    <property type="nucleotide sequence ID" value="NZ_AZCT01000025.1"/>
</dbReference>
<dbReference type="SUPFAM" id="SSF53756">
    <property type="entry name" value="UDP-Glycosyltransferase/glycogen phosphorylase"/>
    <property type="match status" value="1"/>
</dbReference>
<evidence type="ECO:0000259" key="3">
    <source>
        <dbReference type="Pfam" id="PF00534"/>
    </source>
</evidence>
<evidence type="ECO:0000313" key="4">
    <source>
        <dbReference type="EMBL" id="KRK10102.1"/>
    </source>
</evidence>
<proteinExistence type="predicted"/>
<keyword evidence="2 4" id="KW-0808">Transferase</keyword>
<dbReference type="InterPro" id="IPR001296">
    <property type="entry name" value="Glyco_trans_1"/>
</dbReference>
<evidence type="ECO:0000256" key="1">
    <source>
        <dbReference type="ARBA" id="ARBA00022676"/>
    </source>
</evidence>
<comment type="caution">
    <text evidence="4">The sequence shown here is derived from an EMBL/GenBank/DDBJ whole genome shotgun (WGS) entry which is preliminary data.</text>
</comment>
<evidence type="ECO:0000313" key="5">
    <source>
        <dbReference type="Proteomes" id="UP000051984"/>
    </source>
</evidence>
<dbReference type="PANTHER" id="PTHR12526">
    <property type="entry name" value="GLYCOSYLTRANSFERASE"/>
    <property type="match status" value="1"/>
</dbReference>
<dbReference type="AlphaFoldDB" id="A0A0R1EKY5"/>